<dbReference type="RefSeq" id="WP_309726922.1">
    <property type="nucleotide sequence ID" value="NZ_JAVDQA010000001.1"/>
</dbReference>
<keyword evidence="3" id="KW-1185">Reference proteome</keyword>
<dbReference type="EMBL" id="JAVDQA010000001">
    <property type="protein sequence ID" value="MDR6300014.1"/>
    <property type="molecule type" value="Genomic_DNA"/>
</dbReference>
<comment type="caution">
    <text evidence="2">The sequence shown here is derived from an EMBL/GenBank/DDBJ whole genome shotgun (WGS) entry which is preliminary data.</text>
</comment>
<feature type="transmembrane region" description="Helical" evidence="1">
    <location>
        <begin position="30"/>
        <end position="50"/>
    </location>
</feature>
<reference evidence="2 3" key="1">
    <citation type="submission" date="2023-07" db="EMBL/GenBank/DDBJ databases">
        <title>Genomic Encyclopedia of Type Strains, Phase IV (KMG-IV): sequencing the most valuable type-strain genomes for metagenomic binning, comparative biology and taxonomic classification.</title>
        <authorList>
            <person name="Goeker M."/>
        </authorList>
    </citation>
    <scope>NUCLEOTIDE SEQUENCE [LARGE SCALE GENOMIC DNA]</scope>
    <source>
        <strain evidence="2 3">DSM 102814</strain>
    </source>
</reference>
<evidence type="ECO:0000313" key="3">
    <source>
        <dbReference type="Proteomes" id="UP001257659"/>
    </source>
</evidence>
<evidence type="ECO:0000313" key="2">
    <source>
        <dbReference type="EMBL" id="MDR6300014.1"/>
    </source>
</evidence>
<keyword evidence="1" id="KW-0812">Transmembrane</keyword>
<keyword evidence="1" id="KW-0472">Membrane</keyword>
<protein>
    <submittedName>
        <fullName evidence="2">Uncharacterized protein</fullName>
    </submittedName>
</protein>
<sequence>MQESPNLELGDLFEELFNGGYFEFDPNDNIILIIMIKFLMLILNFSCTLLNCNKVQEKLFSCEEIRKGITDKKLYDRLPNGSYVLNPSSIKSENIYKIKTKEKFYYVSKSLMLKIKRAIKENKCDEISINELDKIENNKIIRD</sequence>
<keyword evidence="1" id="KW-1133">Transmembrane helix</keyword>
<dbReference type="Proteomes" id="UP001257659">
    <property type="component" value="Unassembled WGS sequence"/>
</dbReference>
<accession>A0ABU1K324</accession>
<evidence type="ECO:0000256" key="1">
    <source>
        <dbReference type="SAM" id="Phobius"/>
    </source>
</evidence>
<organism evidence="2 3">
    <name type="scientific">Mesonia maritima</name>
    <dbReference type="NCBI Taxonomy" id="1793873"/>
    <lineage>
        <taxon>Bacteria</taxon>
        <taxon>Pseudomonadati</taxon>
        <taxon>Bacteroidota</taxon>
        <taxon>Flavobacteriia</taxon>
        <taxon>Flavobacteriales</taxon>
        <taxon>Flavobacteriaceae</taxon>
        <taxon>Mesonia</taxon>
    </lineage>
</organism>
<gene>
    <name evidence="2" type="ORF">GGR31_000630</name>
</gene>
<proteinExistence type="predicted"/>
<name>A0ABU1K324_9FLAO</name>